<keyword evidence="3" id="KW-1185">Reference proteome</keyword>
<feature type="region of interest" description="Disordered" evidence="1">
    <location>
        <begin position="1"/>
        <end position="57"/>
    </location>
</feature>
<comment type="caution">
    <text evidence="2">The sequence shown here is derived from an EMBL/GenBank/DDBJ whole genome shotgun (WGS) entry which is preliminary data.</text>
</comment>
<proteinExistence type="predicted"/>
<sequence length="262" mass="29824">MSHSPPPAERAASPEDEAPAESEAPSVSSTADALPPVEDDIPWSSSSSSSGGIPEFSTRAWPVEQPLRSEMQIVLDHLHQSIPTMQPDPEPQSTPDSTTQARLEGSRRGTIAIITRYRLVMERAEFLRITRVSRNSRRWMARHTLMFGLTFARNVQQRLAPFIHRVTALTRLYFWRLDRLCVNVAGRVQAAESNHAIDLVFTRFFNEARDLDADRQGEVCGVFWRVRVRLAWMLTNLLPWWPDVTDAFFALARDGAYMVSRY</sequence>
<evidence type="ECO:0000256" key="1">
    <source>
        <dbReference type="SAM" id="MobiDB-lite"/>
    </source>
</evidence>
<gene>
    <name evidence="2" type="ORF">PENSUB_6069</name>
</gene>
<organism evidence="2 3">
    <name type="scientific">Penicillium subrubescens</name>
    <dbReference type="NCBI Taxonomy" id="1316194"/>
    <lineage>
        <taxon>Eukaryota</taxon>
        <taxon>Fungi</taxon>
        <taxon>Dikarya</taxon>
        <taxon>Ascomycota</taxon>
        <taxon>Pezizomycotina</taxon>
        <taxon>Eurotiomycetes</taxon>
        <taxon>Eurotiomycetidae</taxon>
        <taxon>Eurotiales</taxon>
        <taxon>Aspergillaceae</taxon>
        <taxon>Penicillium</taxon>
    </lineage>
</organism>
<dbReference type="Proteomes" id="UP000186955">
    <property type="component" value="Unassembled WGS sequence"/>
</dbReference>
<accession>A0A1Q5U4U1</accession>
<feature type="region of interest" description="Disordered" evidence="1">
    <location>
        <begin position="82"/>
        <end position="105"/>
    </location>
</feature>
<protein>
    <submittedName>
        <fullName evidence="2">Uncharacterized protein</fullName>
    </submittedName>
</protein>
<evidence type="ECO:0000313" key="3">
    <source>
        <dbReference type="Proteomes" id="UP000186955"/>
    </source>
</evidence>
<reference evidence="2 3" key="1">
    <citation type="submission" date="2016-10" db="EMBL/GenBank/DDBJ databases">
        <title>Genome sequence of the ascomycete fungus Penicillium subrubescens.</title>
        <authorList>
            <person name="De Vries R.P."/>
            <person name="Peng M."/>
            <person name="Dilokpimol A."/>
            <person name="Hilden K."/>
            <person name="Makela M.R."/>
            <person name="Grigoriev I."/>
            <person name="Riley R."/>
            <person name="Granchi Z."/>
        </authorList>
    </citation>
    <scope>NUCLEOTIDE SEQUENCE [LARGE SCALE GENOMIC DNA]</scope>
    <source>
        <strain evidence="2 3">CBS 132785</strain>
    </source>
</reference>
<name>A0A1Q5U4U1_9EURO</name>
<evidence type="ECO:0000313" key="2">
    <source>
        <dbReference type="EMBL" id="OKP07480.1"/>
    </source>
</evidence>
<dbReference type="AlphaFoldDB" id="A0A1Q5U4U1"/>
<dbReference type="EMBL" id="MNBE01000582">
    <property type="protein sequence ID" value="OKP07480.1"/>
    <property type="molecule type" value="Genomic_DNA"/>
</dbReference>